<dbReference type="CDD" id="cd00082">
    <property type="entry name" value="HisKA"/>
    <property type="match status" value="1"/>
</dbReference>
<dbReference type="InterPro" id="IPR004358">
    <property type="entry name" value="Sig_transdc_His_kin-like_C"/>
</dbReference>
<dbReference type="PRINTS" id="PR00344">
    <property type="entry name" value="BCTRLSENSOR"/>
</dbReference>
<name>A0ABV1AHW7_9FIRM</name>
<keyword evidence="5 8" id="KW-0418">Kinase</keyword>
<evidence type="ECO:0000256" key="5">
    <source>
        <dbReference type="ARBA" id="ARBA00022777"/>
    </source>
</evidence>
<evidence type="ECO:0000256" key="4">
    <source>
        <dbReference type="ARBA" id="ARBA00022679"/>
    </source>
</evidence>
<dbReference type="InterPro" id="IPR003661">
    <property type="entry name" value="HisK_dim/P_dom"/>
</dbReference>
<proteinExistence type="predicted"/>
<dbReference type="GO" id="GO:0016301">
    <property type="term" value="F:kinase activity"/>
    <property type="evidence" value="ECO:0007669"/>
    <property type="project" value="UniProtKB-KW"/>
</dbReference>
<dbReference type="PANTHER" id="PTHR43711">
    <property type="entry name" value="TWO-COMPONENT HISTIDINE KINASE"/>
    <property type="match status" value="1"/>
</dbReference>
<dbReference type="Gene3D" id="1.10.287.130">
    <property type="match status" value="1"/>
</dbReference>
<keyword evidence="6" id="KW-0902">Two-component regulatory system</keyword>
<keyword evidence="9" id="KW-1185">Reference proteome</keyword>
<organism evidence="8 9">
    <name type="scientific">Blautia intestinihominis</name>
    <dbReference type="NCBI Taxonomy" id="3133152"/>
    <lineage>
        <taxon>Bacteria</taxon>
        <taxon>Bacillati</taxon>
        <taxon>Bacillota</taxon>
        <taxon>Clostridia</taxon>
        <taxon>Lachnospirales</taxon>
        <taxon>Lachnospiraceae</taxon>
        <taxon>Blautia</taxon>
    </lineage>
</organism>
<dbReference type="EMBL" id="JBBMEI010000006">
    <property type="protein sequence ID" value="MEQ2357377.1"/>
    <property type="molecule type" value="Genomic_DNA"/>
</dbReference>
<dbReference type="Pfam" id="PF00512">
    <property type="entry name" value="HisKA"/>
    <property type="match status" value="1"/>
</dbReference>
<evidence type="ECO:0000256" key="6">
    <source>
        <dbReference type="ARBA" id="ARBA00023012"/>
    </source>
</evidence>
<dbReference type="Pfam" id="PF02518">
    <property type="entry name" value="HATPase_c"/>
    <property type="match status" value="1"/>
</dbReference>
<evidence type="ECO:0000313" key="9">
    <source>
        <dbReference type="Proteomes" id="UP001446032"/>
    </source>
</evidence>
<dbReference type="EC" id="2.7.13.3" evidence="2"/>
<dbReference type="SUPFAM" id="SSF55874">
    <property type="entry name" value="ATPase domain of HSP90 chaperone/DNA topoisomerase II/histidine kinase"/>
    <property type="match status" value="1"/>
</dbReference>
<sequence length="246" mass="27449">MKEKIDSAVQTEQFQILLSRFSHELRNPLALLSSELQLLASSHPELTYDEQWENIYANLDYIHALLNDMTRYQNAGQLSLVLTDLSACLNEIAKSFRPTLDYLGIEFETDIPNDLPNLSLDPLKIRQVFLNILRNAQEAIDHPHGTIHFRAESSAQYVHISISDNGCGMTSSQKKRVFEPFITYKSGGTGLGLAVTRQIIEAHHGSIEIESAPGSGSTFHIYFPLTRLDGCQARTAITNPAIIPPT</sequence>
<dbReference type="RefSeq" id="WP_022213984.1">
    <property type="nucleotide sequence ID" value="NZ_JBBMEI010000006.1"/>
</dbReference>
<dbReference type="SMART" id="SM00388">
    <property type="entry name" value="HisKA"/>
    <property type="match status" value="1"/>
</dbReference>
<comment type="caution">
    <text evidence="8">The sequence shown here is derived from an EMBL/GenBank/DDBJ whole genome shotgun (WGS) entry which is preliminary data.</text>
</comment>
<evidence type="ECO:0000256" key="3">
    <source>
        <dbReference type="ARBA" id="ARBA00022553"/>
    </source>
</evidence>
<dbReference type="InterPro" id="IPR003594">
    <property type="entry name" value="HATPase_dom"/>
</dbReference>
<comment type="catalytic activity">
    <reaction evidence="1">
        <text>ATP + protein L-histidine = ADP + protein N-phospho-L-histidine.</text>
        <dbReference type="EC" id="2.7.13.3"/>
    </reaction>
</comment>
<dbReference type="PROSITE" id="PS50109">
    <property type="entry name" value="HIS_KIN"/>
    <property type="match status" value="1"/>
</dbReference>
<dbReference type="PANTHER" id="PTHR43711:SF1">
    <property type="entry name" value="HISTIDINE KINASE 1"/>
    <property type="match status" value="1"/>
</dbReference>
<feature type="domain" description="Histidine kinase" evidence="7">
    <location>
        <begin position="20"/>
        <end position="227"/>
    </location>
</feature>
<dbReference type="InterPro" id="IPR036097">
    <property type="entry name" value="HisK_dim/P_sf"/>
</dbReference>
<evidence type="ECO:0000259" key="7">
    <source>
        <dbReference type="PROSITE" id="PS50109"/>
    </source>
</evidence>
<dbReference type="InterPro" id="IPR005467">
    <property type="entry name" value="His_kinase_dom"/>
</dbReference>
<evidence type="ECO:0000256" key="1">
    <source>
        <dbReference type="ARBA" id="ARBA00000085"/>
    </source>
</evidence>
<reference evidence="8 9" key="1">
    <citation type="submission" date="2024-03" db="EMBL/GenBank/DDBJ databases">
        <title>Human intestinal bacterial collection.</title>
        <authorList>
            <person name="Pauvert C."/>
            <person name="Hitch T.C.A."/>
            <person name="Clavel T."/>
        </authorList>
    </citation>
    <scope>NUCLEOTIDE SEQUENCE [LARGE SCALE GENOMIC DNA]</scope>
    <source>
        <strain evidence="8 9">CLA-AA-H95</strain>
    </source>
</reference>
<gene>
    <name evidence="8" type="ORF">WMO75_03285</name>
</gene>
<dbReference type="Gene3D" id="3.30.565.10">
    <property type="entry name" value="Histidine kinase-like ATPase, C-terminal domain"/>
    <property type="match status" value="1"/>
</dbReference>
<dbReference type="InterPro" id="IPR050736">
    <property type="entry name" value="Sensor_HK_Regulatory"/>
</dbReference>
<dbReference type="InterPro" id="IPR036890">
    <property type="entry name" value="HATPase_C_sf"/>
</dbReference>
<dbReference type="SMART" id="SM00387">
    <property type="entry name" value="HATPase_c"/>
    <property type="match status" value="1"/>
</dbReference>
<evidence type="ECO:0000313" key="8">
    <source>
        <dbReference type="EMBL" id="MEQ2357377.1"/>
    </source>
</evidence>
<accession>A0ABV1AHW7</accession>
<protein>
    <recommendedName>
        <fullName evidence="2">histidine kinase</fullName>
        <ecNumber evidence="2">2.7.13.3</ecNumber>
    </recommendedName>
</protein>
<keyword evidence="3" id="KW-0597">Phosphoprotein</keyword>
<dbReference type="Proteomes" id="UP001446032">
    <property type="component" value="Unassembled WGS sequence"/>
</dbReference>
<evidence type="ECO:0000256" key="2">
    <source>
        <dbReference type="ARBA" id="ARBA00012438"/>
    </source>
</evidence>
<dbReference type="SUPFAM" id="SSF47384">
    <property type="entry name" value="Homodimeric domain of signal transducing histidine kinase"/>
    <property type="match status" value="1"/>
</dbReference>
<keyword evidence="4" id="KW-0808">Transferase</keyword>